<keyword evidence="5" id="KW-1185">Reference proteome</keyword>
<evidence type="ECO:0000256" key="1">
    <source>
        <dbReference type="ARBA" id="ARBA00006525"/>
    </source>
</evidence>
<dbReference type="PANTHER" id="PTHR43022">
    <property type="entry name" value="PROTEIN SMF"/>
    <property type="match status" value="1"/>
</dbReference>
<comment type="caution">
    <text evidence="4">The sequence shown here is derived from an EMBL/GenBank/DDBJ whole genome shotgun (WGS) entry which is preliminary data.</text>
</comment>
<dbReference type="RefSeq" id="WP_062420583.1">
    <property type="nucleotide sequence ID" value="NZ_BBYA01000002.1"/>
</dbReference>
<dbReference type="GO" id="GO:0009294">
    <property type="term" value="P:DNA-mediated transformation"/>
    <property type="evidence" value="ECO:0007669"/>
    <property type="project" value="InterPro"/>
</dbReference>
<gene>
    <name evidence="4" type="ORF">ADM99_10940</name>
</gene>
<dbReference type="EMBL" id="LGCK01000010">
    <property type="protein sequence ID" value="KPL71910.1"/>
    <property type="molecule type" value="Genomic_DNA"/>
</dbReference>
<dbReference type="Proteomes" id="UP000050430">
    <property type="component" value="Unassembled WGS sequence"/>
</dbReference>
<reference evidence="4 5" key="1">
    <citation type="submission" date="2015-07" db="EMBL/GenBank/DDBJ databases">
        <title>Genome sequence of Leptolinea tardivitalis DSM 16556.</title>
        <authorList>
            <person name="Hemp J."/>
            <person name="Ward L.M."/>
            <person name="Pace L.A."/>
            <person name="Fischer W.W."/>
        </authorList>
    </citation>
    <scope>NUCLEOTIDE SEQUENCE [LARGE SCALE GENOMIC DNA]</scope>
    <source>
        <strain evidence="4 5">YMTK-2</strain>
    </source>
</reference>
<sequence>MDDRIFWIGFTYVKGIGAVRFRGLLEAFQSMQTAWNASASQLMEAGLSQKIVENFQQVRRQIDLDLIWKNIQKDGINVIIWDDDLYPRRLKEIDQPPPVLYTLGDLTVQDEWAVAIVGTRRMTGYGRQVTEELAELLARHGVTVVSGLARGVDASAHQTCLTHGGRTIAVLGSGVDRIYPPEHRKLAEDIAKNGAVISDYPPGAPPESNNFPPRNRIISGLSRVVVVIEAGITSGALITSTFAAEQGRDVFALPGSIYANQSKGTNRLIQQGARPLIDVKDVLDALNIEQVQEYRQARLELPGDPREQQIMDNLGYEPVHIDDLGNATGWGMDTLTATLTMMELKGLVRQVGGMNYILVKEKSILYQVDNHD</sequence>
<dbReference type="PATRIC" id="fig|229920.5.peg.2104"/>
<dbReference type="PANTHER" id="PTHR43022:SF1">
    <property type="entry name" value="PROTEIN SMF"/>
    <property type="match status" value="1"/>
</dbReference>
<evidence type="ECO:0000313" key="5">
    <source>
        <dbReference type="Proteomes" id="UP000050430"/>
    </source>
</evidence>
<dbReference type="InterPro" id="IPR010994">
    <property type="entry name" value="RuvA_2-like"/>
</dbReference>
<accession>A0A0P6XKA7</accession>
<feature type="domain" description="Smf/DprA SLOG" evidence="2">
    <location>
        <begin position="78"/>
        <end position="286"/>
    </location>
</feature>
<dbReference type="OrthoDB" id="9785707at2"/>
<feature type="domain" description="DprA winged helix" evidence="3">
    <location>
        <begin position="299"/>
        <end position="353"/>
    </location>
</feature>
<dbReference type="InterPro" id="IPR041614">
    <property type="entry name" value="DprA_WH"/>
</dbReference>
<name>A0A0P6XKA7_9CHLR</name>
<protein>
    <submittedName>
        <fullName evidence="4">Uncharacterized protein</fullName>
    </submittedName>
</protein>
<evidence type="ECO:0000259" key="3">
    <source>
        <dbReference type="Pfam" id="PF17782"/>
    </source>
</evidence>
<dbReference type="STRING" id="229920.ADM99_10940"/>
<dbReference type="Pfam" id="PF02481">
    <property type="entry name" value="DNA_processg_A"/>
    <property type="match status" value="1"/>
</dbReference>
<organism evidence="4 5">
    <name type="scientific">Leptolinea tardivitalis</name>
    <dbReference type="NCBI Taxonomy" id="229920"/>
    <lineage>
        <taxon>Bacteria</taxon>
        <taxon>Bacillati</taxon>
        <taxon>Chloroflexota</taxon>
        <taxon>Anaerolineae</taxon>
        <taxon>Anaerolineales</taxon>
        <taxon>Anaerolineaceae</taxon>
        <taxon>Leptolinea</taxon>
    </lineage>
</organism>
<comment type="similarity">
    <text evidence="1">Belongs to the DprA/Smf family.</text>
</comment>
<proteinExistence type="inferred from homology"/>
<dbReference type="SUPFAM" id="SSF47781">
    <property type="entry name" value="RuvA domain 2-like"/>
    <property type="match status" value="1"/>
</dbReference>
<dbReference type="InterPro" id="IPR057666">
    <property type="entry name" value="DrpA_SLOG"/>
</dbReference>
<dbReference type="NCBIfam" id="TIGR00732">
    <property type="entry name" value="dprA"/>
    <property type="match status" value="1"/>
</dbReference>
<dbReference type="Pfam" id="PF17782">
    <property type="entry name" value="WHD_DprA"/>
    <property type="match status" value="1"/>
</dbReference>
<evidence type="ECO:0000313" key="4">
    <source>
        <dbReference type="EMBL" id="KPL71910.1"/>
    </source>
</evidence>
<evidence type="ECO:0000259" key="2">
    <source>
        <dbReference type="Pfam" id="PF02481"/>
    </source>
</evidence>
<dbReference type="SUPFAM" id="SSF102405">
    <property type="entry name" value="MCP/YpsA-like"/>
    <property type="match status" value="1"/>
</dbReference>
<dbReference type="AlphaFoldDB" id="A0A0P6XKA7"/>
<dbReference type="InterPro" id="IPR003488">
    <property type="entry name" value="DprA"/>
</dbReference>
<dbReference type="Gene3D" id="3.40.50.450">
    <property type="match status" value="1"/>
</dbReference>